<protein>
    <submittedName>
        <fullName evidence="5">Ribosomal-protein-alanine acetyltransferase</fullName>
    </submittedName>
</protein>
<feature type="domain" description="N-acetyltransferase" evidence="4">
    <location>
        <begin position="23"/>
        <end position="191"/>
    </location>
</feature>
<proteinExistence type="inferred from homology"/>
<dbReference type="Proteomes" id="UP000616608">
    <property type="component" value="Unassembled WGS sequence"/>
</dbReference>
<dbReference type="InterPro" id="IPR016181">
    <property type="entry name" value="Acyl_CoA_acyltransferase"/>
</dbReference>
<evidence type="ECO:0000256" key="3">
    <source>
        <dbReference type="ARBA" id="ARBA00038502"/>
    </source>
</evidence>
<dbReference type="PANTHER" id="PTHR43792">
    <property type="entry name" value="GNAT FAMILY, PUTATIVE (AFU_ORTHOLOGUE AFUA_3G00765)-RELATED-RELATED"/>
    <property type="match status" value="1"/>
</dbReference>
<comment type="similarity">
    <text evidence="3">Belongs to the acetyltransferase family. RimJ subfamily.</text>
</comment>
<gene>
    <name evidence="5" type="primary">yjcK</name>
    <name evidence="5" type="ORF">GCM10007425_28450</name>
</gene>
<reference evidence="5" key="1">
    <citation type="journal article" date="2014" name="Int. J. Syst. Evol. Microbiol.">
        <title>Complete genome sequence of Corynebacterium casei LMG S-19264T (=DSM 44701T), isolated from a smear-ripened cheese.</title>
        <authorList>
            <consortium name="US DOE Joint Genome Institute (JGI-PGF)"/>
            <person name="Walter F."/>
            <person name="Albersmeier A."/>
            <person name="Kalinowski J."/>
            <person name="Ruckert C."/>
        </authorList>
    </citation>
    <scope>NUCLEOTIDE SEQUENCE</scope>
    <source>
        <strain evidence="5">CGMCC 1.15760</strain>
    </source>
</reference>
<sequence length="197" mass="23236">MKSWLQRIIGKPVLPITIQGETCTIRILVPTDAEQLAVMLKRNKEAWSTYEPIHEAYYYTPEAQRKKLKESLHMLRRQREFTFGVFCKQQLVGHLSLYAVKKMPYSSGFIGYGMDVDFMQKGIMTEAVHLLERFAFEQLRLHRLEAYVSPQNISSIRVLEKANFSQEGLLRKLLYINGLWEDHYLYALLREDYLLQK</sequence>
<dbReference type="GO" id="GO:0008999">
    <property type="term" value="F:protein-N-terminal-alanine acetyltransferase activity"/>
    <property type="evidence" value="ECO:0007669"/>
    <property type="project" value="TreeGrafter"/>
</dbReference>
<dbReference type="AlphaFoldDB" id="A0A917LJG7"/>
<keyword evidence="6" id="KW-1185">Reference proteome</keyword>
<dbReference type="RefSeq" id="WP_188615737.1">
    <property type="nucleotide sequence ID" value="NZ_BMJT01000012.1"/>
</dbReference>
<evidence type="ECO:0000256" key="2">
    <source>
        <dbReference type="ARBA" id="ARBA00023315"/>
    </source>
</evidence>
<dbReference type="Pfam" id="PF13302">
    <property type="entry name" value="Acetyltransf_3"/>
    <property type="match status" value="1"/>
</dbReference>
<dbReference type="PROSITE" id="PS51186">
    <property type="entry name" value="GNAT"/>
    <property type="match status" value="1"/>
</dbReference>
<accession>A0A917LJG7</accession>
<keyword evidence="2" id="KW-0012">Acyltransferase</keyword>
<evidence type="ECO:0000313" key="6">
    <source>
        <dbReference type="Proteomes" id="UP000616608"/>
    </source>
</evidence>
<dbReference type="Gene3D" id="3.40.630.30">
    <property type="match status" value="1"/>
</dbReference>
<evidence type="ECO:0000259" key="4">
    <source>
        <dbReference type="PROSITE" id="PS51186"/>
    </source>
</evidence>
<dbReference type="EMBL" id="BMJT01000012">
    <property type="protein sequence ID" value="GGG32105.1"/>
    <property type="molecule type" value="Genomic_DNA"/>
</dbReference>
<dbReference type="SUPFAM" id="SSF55729">
    <property type="entry name" value="Acyl-CoA N-acyltransferases (Nat)"/>
    <property type="match status" value="1"/>
</dbReference>
<keyword evidence="1" id="KW-0808">Transferase</keyword>
<evidence type="ECO:0000256" key="1">
    <source>
        <dbReference type="ARBA" id="ARBA00022679"/>
    </source>
</evidence>
<reference evidence="5" key="2">
    <citation type="submission" date="2020-09" db="EMBL/GenBank/DDBJ databases">
        <authorList>
            <person name="Sun Q."/>
            <person name="Zhou Y."/>
        </authorList>
    </citation>
    <scope>NUCLEOTIDE SEQUENCE</scope>
    <source>
        <strain evidence="5">CGMCC 1.15760</strain>
    </source>
</reference>
<dbReference type="PANTHER" id="PTHR43792:SF8">
    <property type="entry name" value="[RIBOSOMAL PROTEIN US5]-ALANINE N-ACETYLTRANSFERASE"/>
    <property type="match status" value="1"/>
</dbReference>
<comment type="caution">
    <text evidence="5">The sequence shown here is derived from an EMBL/GenBank/DDBJ whole genome shotgun (WGS) entry which is preliminary data.</text>
</comment>
<dbReference type="GO" id="GO:0005737">
    <property type="term" value="C:cytoplasm"/>
    <property type="evidence" value="ECO:0007669"/>
    <property type="project" value="TreeGrafter"/>
</dbReference>
<evidence type="ECO:0000313" key="5">
    <source>
        <dbReference type="EMBL" id="GGG32105.1"/>
    </source>
</evidence>
<name>A0A917LJG7_9BACI</name>
<dbReference type="InterPro" id="IPR051531">
    <property type="entry name" value="N-acetyltransferase"/>
</dbReference>
<dbReference type="InterPro" id="IPR000182">
    <property type="entry name" value="GNAT_dom"/>
</dbReference>
<organism evidence="5 6">
    <name type="scientific">Lysinibacillus alkalisoli</name>
    <dbReference type="NCBI Taxonomy" id="1911548"/>
    <lineage>
        <taxon>Bacteria</taxon>
        <taxon>Bacillati</taxon>
        <taxon>Bacillota</taxon>
        <taxon>Bacilli</taxon>
        <taxon>Bacillales</taxon>
        <taxon>Bacillaceae</taxon>
        <taxon>Lysinibacillus</taxon>
    </lineage>
</organism>